<dbReference type="Proteomes" id="UP001634394">
    <property type="component" value="Unassembled WGS sequence"/>
</dbReference>
<evidence type="ECO:0000256" key="8">
    <source>
        <dbReference type="ARBA" id="ARBA00022824"/>
    </source>
</evidence>
<keyword evidence="19" id="KW-1185">Reference proteome</keyword>
<dbReference type="InterPro" id="IPR001006">
    <property type="entry name" value="Procol_lys_dOase"/>
</dbReference>
<dbReference type="GO" id="GO:0031418">
    <property type="term" value="F:L-ascorbic acid binding"/>
    <property type="evidence" value="ECO:0007669"/>
    <property type="project" value="UniProtKB-KW"/>
</dbReference>
<dbReference type="Pfam" id="PF03171">
    <property type="entry name" value="2OG-FeII_Oxy"/>
    <property type="match status" value="1"/>
</dbReference>
<dbReference type="EMBL" id="JBJQND010000011">
    <property type="protein sequence ID" value="KAL3861051.1"/>
    <property type="molecule type" value="Genomic_DNA"/>
</dbReference>
<comment type="catalytic activity">
    <reaction evidence="15">
        <text>L-lysyl-[collagen] + 2-oxoglutarate + O2 = (5R)-5-hydroxy-L-lysyl-[collagen] + succinate + CO2</text>
        <dbReference type="Rhea" id="RHEA:16569"/>
        <dbReference type="Rhea" id="RHEA-COMP:12751"/>
        <dbReference type="Rhea" id="RHEA-COMP:12752"/>
        <dbReference type="ChEBI" id="CHEBI:15379"/>
        <dbReference type="ChEBI" id="CHEBI:16526"/>
        <dbReference type="ChEBI" id="CHEBI:16810"/>
        <dbReference type="ChEBI" id="CHEBI:29969"/>
        <dbReference type="ChEBI" id="CHEBI:30031"/>
        <dbReference type="ChEBI" id="CHEBI:133442"/>
        <dbReference type="EC" id="1.14.11.4"/>
    </reaction>
</comment>
<dbReference type="EMBL" id="JBJQND010000011">
    <property type="protein sequence ID" value="KAL3861053.1"/>
    <property type="molecule type" value="Genomic_DNA"/>
</dbReference>
<dbReference type="PROSITE" id="PS51471">
    <property type="entry name" value="FE2OG_OXY"/>
    <property type="match status" value="1"/>
</dbReference>
<dbReference type="Pfam" id="PF25342">
    <property type="entry name" value="GT_PLOD"/>
    <property type="match status" value="1"/>
</dbReference>
<keyword evidence="8" id="KW-0256">Endoplasmic reticulum</keyword>
<evidence type="ECO:0000256" key="3">
    <source>
        <dbReference type="ARBA" id="ARBA00004367"/>
    </source>
</evidence>
<keyword evidence="11" id="KW-0560">Oxidoreductase</keyword>
<evidence type="ECO:0000256" key="6">
    <source>
        <dbReference type="ARBA" id="ARBA00022723"/>
    </source>
</evidence>
<dbReference type="GO" id="GO:0008475">
    <property type="term" value="F:procollagen-lysine 5-dioxygenase activity"/>
    <property type="evidence" value="ECO:0007669"/>
    <property type="project" value="UniProtKB-EC"/>
</dbReference>
<dbReference type="EMBL" id="JBJQND010000011">
    <property type="protein sequence ID" value="KAL3861054.1"/>
    <property type="molecule type" value="Genomic_DNA"/>
</dbReference>
<organism evidence="18 19">
    <name type="scientific">Sinanodonta woodiana</name>
    <name type="common">Chinese pond mussel</name>
    <name type="synonym">Anodonta woodiana</name>
    <dbReference type="NCBI Taxonomy" id="1069815"/>
    <lineage>
        <taxon>Eukaryota</taxon>
        <taxon>Metazoa</taxon>
        <taxon>Spiralia</taxon>
        <taxon>Lophotrochozoa</taxon>
        <taxon>Mollusca</taxon>
        <taxon>Bivalvia</taxon>
        <taxon>Autobranchia</taxon>
        <taxon>Heteroconchia</taxon>
        <taxon>Palaeoheterodonta</taxon>
        <taxon>Unionida</taxon>
        <taxon>Unionoidea</taxon>
        <taxon>Unionidae</taxon>
        <taxon>Unioninae</taxon>
        <taxon>Sinanodonta</taxon>
    </lineage>
</organism>
<evidence type="ECO:0000256" key="16">
    <source>
        <dbReference type="SAM" id="SignalP"/>
    </source>
</evidence>
<gene>
    <name evidence="18" type="ORF">ACJMK2_007141</name>
</gene>
<comment type="cofactor">
    <cofactor evidence="2">
        <name>L-ascorbate</name>
        <dbReference type="ChEBI" id="CHEBI:38290"/>
    </cofactor>
</comment>
<proteinExistence type="predicted"/>
<evidence type="ECO:0000256" key="11">
    <source>
        <dbReference type="ARBA" id="ARBA00023002"/>
    </source>
</evidence>
<dbReference type="GO" id="GO:0005789">
    <property type="term" value="C:endoplasmic reticulum membrane"/>
    <property type="evidence" value="ECO:0007669"/>
    <property type="project" value="UniProtKB-SubCell"/>
</dbReference>
<dbReference type="PROSITE" id="PS01325">
    <property type="entry name" value="LYS_HYDROXYLASE"/>
    <property type="match status" value="1"/>
</dbReference>
<evidence type="ECO:0000256" key="5">
    <source>
        <dbReference type="ARBA" id="ARBA00012264"/>
    </source>
</evidence>
<dbReference type="InterPro" id="IPR057589">
    <property type="entry name" value="GT_PLOD"/>
</dbReference>
<evidence type="ECO:0000256" key="15">
    <source>
        <dbReference type="ARBA" id="ARBA00047930"/>
    </source>
</evidence>
<protein>
    <recommendedName>
        <fullName evidence="5">procollagen-lysine 5-dioxygenase</fullName>
        <ecNumber evidence="5">1.14.11.4</ecNumber>
    </recommendedName>
</protein>
<comment type="subcellular location">
    <subcellularLocation>
        <location evidence="3">Endoplasmic reticulum membrane</location>
        <topology evidence="3">Peripheral membrane protein</topology>
        <orientation evidence="3">Lumenal side</orientation>
    </subcellularLocation>
    <subcellularLocation>
        <location evidence="4">Rough endoplasmic reticulum</location>
    </subcellularLocation>
</comment>
<evidence type="ECO:0000256" key="1">
    <source>
        <dbReference type="ARBA" id="ARBA00001954"/>
    </source>
</evidence>
<sequence>MYPKMMKSIVLCCGIVMLVNFFSVHSSSLEDGLLIVTVATEETDGFLRYVRSAKKYDLDVKVFGLGEDWLGGDVANSAGGGYKINLLKTGLTEFAGRDDLILMFTDSYDVVFTNGASEILEKFKKMDARVVFSAEGFCWPDKSLAEKYPAVTTNEKRFLNSGGFMGYAKDLYEILHYRSTANTDDDQLYYTNIFLDPELREKWKIRLDTRSEIFQNLNGALGEITLKFKGSTSYIYNVISGTTPVVFHGNGPVKVEFNRMANYLSDGWTTNSGCQSCKDDVIDLKQFLEEDFPTVMIGVFVEKKTPFITEFFQKVAALKYPKQKIDLLLHNSLELHKEATQVFMDTVANSYRSINVLHPSDKMSEINARNWAVEECKKKACQYFFSVDSDAHLDNDMTLQLLIEQNRSVIAPLIARTGKLWTNFWGSLGTNGFYARSEDYVDIVEGRKIGLWNVPYISSMYLIQGHVVSKLTDPYTATDVDPDMALCRYLRNKGIFMYVNNVHFFGHLIDTENFDTRHKHNELWDIFNNPQDWEKRYIHENYSKSLEEGAVISQPCPDVFWFPIVTDTFGNHLIEEMELFGQWSGGKTEDPRLAGGYENVPTDDIHMKQVDLERQWLHFLKVYVSPLQQKVFLGYYHDPPAALLNFVVKYDINRQRSLRPHHDSSTFTINIALNSPGVDFEGGGCRFLRYNCSITATRKGWMLMHPGRLTHYHEGLPISNGTRYIMVSFVDP</sequence>
<reference evidence="18 19" key="1">
    <citation type="submission" date="2024-11" db="EMBL/GenBank/DDBJ databases">
        <title>Chromosome-level genome assembly of the freshwater bivalve Anodonta woodiana.</title>
        <authorList>
            <person name="Chen X."/>
        </authorList>
    </citation>
    <scope>NUCLEOTIDE SEQUENCE [LARGE SCALE GENOMIC DNA]</scope>
    <source>
        <strain evidence="18">MN2024</strain>
        <tissue evidence="18">Gills</tissue>
    </source>
</reference>
<accession>A0ABD3VKJ4</accession>
<evidence type="ECO:0000256" key="9">
    <source>
        <dbReference type="ARBA" id="ARBA00022896"/>
    </source>
</evidence>
<dbReference type="Gene3D" id="2.60.120.620">
    <property type="entry name" value="q2cbj1_9rhob like domain"/>
    <property type="match status" value="1"/>
</dbReference>
<keyword evidence="6" id="KW-0479">Metal-binding</keyword>
<keyword evidence="12" id="KW-0408">Iron</keyword>
<evidence type="ECO:0000259" key="17">
    <source>
        <dbReference type="PROSITE" id="PS51471"/>
    </source>
</evidence>
<evidence type="ECO:0000256" key="4">
    <source>
        <dbReference type="ARBA" id="ARBA00004427"/>
    </source>
</evidence>
<dbReference type="SMART" id="SM00702">
    <property type="entry name" value="P4Hc"/>
    <property type="match status" value="1"/>
</dbReference>
<evidence type="ECO:0000313" key="19">
    <source>
        <dbReference type="Proteomes" id="UP001634394"/>
    </source>
</evidence>
<keyword evidence="13" id="KW-0472">Membrane</keyword>
<evidence type="ECO:0000256" key="10">
    <source>
        <dbReference type="ARBA" id="ARBA00022964"/>
    </source>
</evidence>
<evidence type="ECO:0000256" key="12">
    <source>
        <dbReference type="ARBA" id="ARBA00023004"/>
    </source>
</evidence>
<dbReference type="AlphaFoldDB" id="A0ABD3VKJ4"/>
<dbReference type="InterPro" id="IPR050757">
    <property type="entry name" value="Collagen_mod_GT25"/>
</dbReference>
<dbReference type="PANTHER" id="PTHR10730">
    <property type="entry name" value="PROCOLLAGEN-LYSINE,2-OXOGLUTARATE 5-DIOXYGENASE/GLYCOSYLTRANSFERASE 25 FAMILY MEMBER"/>
    <property type="match status" value="1"/>
</dbReference>
<dbReference type="EMBL" id="JBJQND010000011">
    <property type="protein sequence ID" value="KAL3861052.1"/>
    <property type="molecule type" value="Genomic_DNA"/>
</dbReference>
<evidence type="ECO:0000256" key="7">
    <source>
        <dbReference type="ARBA" id="ARBA00022729"/>
    </source>
</evidence>
<dbReference type="GO" id="GO:0046872">
    <property type="term" value="F:metal ion binding"/>
    <property type="evidence" value="ECO:0007669"/>
    <property type="project" value="UniProtKB-KW"/>
</dbReference>
<name>A0ABD3VKJ4_SINWO</name>
<keyword evidence="14" id="KW-0325">Glycoprotein</keyword>
<keyword evidence="7 16" id="KW-0732">Signal</keyword>
<evidence type="ECO:0000256" key="13">
    <source>
        <dbReference type="ARBA" id="ARBA00023136"/>
    </source>
</evidence>
<dbReference type="Gene3D" id="3.90.550.10">
    <property type="entry name" value="Spore Coat Polysaccharide Biosynthesis Protein SpsA, Chain A"/>
    <property type="match status" value="1"/>
</dbReference>
<comment type="caution">
    <text evidence="18">The sequence shown here is derived from an EMBL/GenBank/DDBJ whole genome shotgun (WGS) entry which is preliminary data.</text>
</comment>
<dbReference type="GO" id="GO:0005791">
    <property type="term" value="C:rough endoplasmic reticulum"/>
    <property type="evidence" value="ECO:0007669"/>
    <property type="project" value="UniProtKB-SubCell"/>
</dbReference>
<evidence type="ECO:0000256" key="2">
    <source>
        <dbReference type="ARBA" id="ARBA00001961"/>
    </source>
</evidence>
<feature type="domain" description="Fe2OG dioxygenase" evidence="17">
    <location>
        <begin position="639"/>
        <end position="732"/>
    </location>
</feature>
<dbReference type="InterPro" id="IPR029044">
    <property type="entry name" value="Nucleotide-diphossugar_trans"/>
</dbReference>
<feature type="signal peptide" evidence="16">
    <location>
        <begin position="1"/>
        <end position="26"/>
    </location>
</feature>
<dbReference type="EC" id="1.14.11.4" evidence="5"/>
<dbReference type="InterPro" id="IPR006620">
    <property type="entry name" value="Pro_4_hyd_alph"/>
</dbReference>
<dbReference type="PANTHER" id="PTHR10730:SF45">
    <property type="entry name" value="PROCOLLAGEN-LYSINE,2-OXOGLUTARATE 5-DIOXYGENASE"/>
    <property type="match status" value="1"/>
</dbReference>
<feature type="chain" id="PRO_5044725125" description="procollagen-lysine 5-dioxygenase" evidence="16">
    <location>
        <begin position="27"/>
        <end position="732"/>
    </location>
</feature>
<dbReference type="SUPFAM" id="SSF53448">
    <property type="entry name" value="Nucleotide-diphospho-sugar transferases"/>
    <property type="match status" value="1"/>
</dbReference>
<dbReference type="InterPro" id="IPR005123">
    <property type="entry name" value="Oxoglu/Fe-dep_dioxygenase_dom"/>
</dbReference>
<keyword evidence="10" id="KW-0223">Dioxygenase</keyword>
<keyword evidence="9" id="KW-0847">Vitamin C</keyword>
<evidence type="ECO:0000313" key="18">
    <source>
        <dbReference type="EMBL" id="KAL3861052.1"/>
    </source>
</evidence>
<comment type="cofactor">
    <cofactor evidence="1">
        <name>Fe(2+)</name>
        <dbReference type="ChEBI" id="CHEBI:29033"/>
    </cofactor>
</comment>
<evidence type="ECO:0000256" key="14">
    <source>
        <dbReference type="ARBA" id="ARBA00023180"/>
    </source>
</evidence>
<dbReference type="InterPro" id="IPR044861">
    <property type="entry name" value="IPNS-like_FE2OG_OXY"/>
</dbReference>